<sequence>MDRGSPAPYQATVYEPIPFTPTKNCTPVLSSACSEGPGACFLHLGAAAVGTSLSLLLLNPQPGQEGCALKSA</sequence>
<proteinExistence type="predicted"/>
<evidence type="ECO:0000313" key="1">
    <source>
        <dbReference type="EMBL" id="RMJ03584.1"/>
    </source>
</evidence>
<dbReference type="AlphaFoldDB" id="A0A3M2REK6"/>
<reference evidence="1 2" key="1">
    <citation type="submission" date="2017-06" db="EMBL/GenBank/DDBJ databases">
        <title>Comparative genomic analysis of Ambrosia Fusariam Clade fungi.</title>
        <authorList>
            <person name="Stajich J.E."/>
            <person name="Carrillo J."/>
            <person name="Kijimoto T."/>
            <person name="Eskalen A."/>
            <person name="O'Donnell K."/>
            <person name="Kasson M."/>
        </authorList>
    </citation>
    <scope>NUCLEOTIDE SEQUENCE [LARGE SCALE GENOMIC DNA]</scope>
    <source>
        <strain evidence="1">UCR3666</strain>
    </source>
</reference>
<keyword evidence="2" id="KW-1185">Reference proteome</keyword>
<accession>A0A3M2REK6</accession>
<gene>
    <name evidence="1" type="ORF">CDV36_014890</name>
</gene>
<name>A0A3M2REK6_9HYPO</name>
<dbReference type="EMBL" id="NKUJ01000503">
    <property type="protein sequence ID" value="RMJ03584.1"/>
    <property type="molecule type" value="Genomic_DNA"/>
</dbReference>
<comment type="caution">
    <text evidence="1">The sequence shown here is derived from an EMBL/GenBank/DDBJ whole genome shotgun (WGS) entry which is preliminary data.</text>
</comment>
<dbReference type="Proteomes" id="UP000277212">
    <property type="component" value="Unassembled WGS sequence"/>
</dbReference>
<organism evidence="1 2">
    <name type="scientific">Fusarium kuroshium</name>
    <dbReference type="NCBI Taxonomy" id="2010991"/>
    <lineage>
        <taxon>Eukaryota</taxon>
        <taxon>Fungi</taxon>
        <taxon>Dikarya</taxon>
        <taxon>Ascomycota</taxon>
        <taxon>Pezizomycotina</taxon>
        <taxon>Sordariomycetes</taxon>
        <taxon>Hypocreomycetidae</taxon>
        <taxon>Hypocreales</taxon>
        <taxon>Nectriaceae</taxon>
        <taxon>Fusarium</taxon>
        <taxon>Fusarium solani species complex</taxon>
    </lineage>
</organism>
<protein>
    <submittedName>
        <fullName evidence="1">Uncharacterized protein</fullName>
    </submittedName>
</protein>
<evidence type="ECO:0000313" key="2">
    <source>
        <dbReference type="Proteomes" id="UP000277212"/>
    </source>
</evidence>